<evidence type="ECO:0000313" key="3">
    <source>
        <dbReference type="Proteomes" id="UP000077671"/>
    </source>
</evidence>
<feature type="region of interest" description="Disordered" evidence="1">
    <location>
        <begin position="1"/>
        <end position="39"/>
    </location>
</feature>
<dbReference type="Proteomes" id="UP000077671">
    <property type="component" value="Unassembled WGS sequence"/>
</dbReference>
<name>A0A8T8SMA1_9BASI</name>
<gene>
    <name evidence="2" type="ORF">A4X03_0g7884</name>
</gene>
<feature type="compositionally biased region" description="Basic residues" evidence="1">
    <location>
        <begin position="7"/>
        <end position="30"/>
    </location>
</feature>
<evidence type="ECO:0000256" key="1">
    <source>
        <dbReference type="SAM" id="MobiDB-lite"/>
    </source>
</evidence>
<dbReference type="AlphaFoldDB" id="A0A8T8SMA1"/>
<comment type="caution">
    <text evidence="2">The sequence shown here is derived from an EMBL/GenBank/DDBJ whole genome shotgun (WGS) entry which is preliminary data.</text>
</comment>
<sequence>MCMVRVSRAHNHSVTTHARKGSSRALRRPNPKNGRSTLSNLERVRRSSLVSIALARWIQQNQPGTIDAAAKVTLYATDLELALPLMRTNMA</sequence>
<reference evidence="2" key="2">
    <citation type="journal article" date="2019" name="IMA Fungus">
        <title>Genome sequencing and comparison of five Tilletia species to identify candidate genes for the detection of regulated species infecting wheat.</title>
        <authorList>
            <person name="Nguyen H.D.T."/>
            <person name="Sultana T."/>
            <person name="Kesanakurti P."/>
            <person name="Hambleton S."/>
        </authorList>
    </citation>
    <scope>NUCLEOTIDE SEQUENCE</scope>
    <source>
        <strain evidence="2">DAOMC 238032</strain>
    </source>
</reference>
<accession>A0A8T8SMA1</accession>
<organism evidence="2 3">
    <name type="scientific">Tilletia caries</name>
    <name type="common">wheat bunt fungus</name>
    <dbReference type="NCBI Taxonomy" id="13290"/>
    <lineage>
        <taxon>Eukaryota</taxon>
        <taxon>Fungi</taxon>
        <taxon>Dikarya</taxon>
        <taxon>Basidiomycota</taxon>
        <taxon>Ustilaginomycotina</taxon>
        <taxon>Exobasidiomycetes</taxon>
        <taxon>Tilletiales</taxon>
        <taxon>Tilletiaceae</taxon>
        <taxon>Tilletia</taxon>
    </lineage>
</organism>
<proteinExistence type="predicted"/>
<reference evidence="2" key="1">
    <citation type="submission" date="2016-04" db="EMBL/GenBank/DDBJ databases">
        <authorList>
            <person name="Nguyen H.D."/>
            <person name="Kesanakurti P."/>
            <person name="Cullis J."/>
            <person name="Levesque C.A."/>
            <person name="Hambleton S."/>
        </authorList>
    </citation>
    <scope>NUCLEOTIDE SEQUENCE</scope>
    <source>
        <strain evidence="2">DAOMC 238032</strain>
    </source>
</reference>
<protein>
    <submittedName>
        <fullName evidence="2">Uncharacterized protein</fullName>
    </submittedName>
</protein>
<evidence type="ECO:0000313" key="2">
    <source>
        <dbReference type="EMBL" id="KAE8243056.1"/>
    </source>
</evidence>
<dbReference type="EMBL" id="LWDD02002071">
    <property type="protein sequence ID" value="KAE8243056.1"/>
    <property type="molecule type" value="Genomic_DNA"/>
</dbReference>